<dbReference type="AlphaFoldDB" id="A0ABD3NM13"/>
<dbReference type="EMBL" id="JALLPJ020001077">
    <property type="protein sequence ID" value="KAL3776882.1"/>
    <property type="molecule type" value="Genomic_DNA"/>
</dbReference>
<name>A0ABD3NM13_9STRA</name>
<keyword evidence="1" id="KW-0732">Signal</keyword>
<evidence type="ECO:0000256" key="1">
    <source>
        <dbReference type="SAM" id="SignalP"/>
    </source>
</evidence>
<comment type="caution">
    <text evidence="2">The sequence shown here is derived from an EMBL/GenBank/DDBJ whole genome shotgun (WGS) entry which is preliminary data.</text>
</comment>
<reference evidence="2 3" key="1">
    <citation type="submission" date="2024-10" db="EMBL/GenBank/DDBJ databases">
        <title>Updated reference genomes for cyclostephanoid diatoms.</title>
        <authorList>
            <person name="Roberts W.R."/>
            <person name="Alverson A.J."/>
        </authorList>
    </citation>
    <scope>NUCLEOTIDE SEQUENCE [LARGE SCALE GENOMIC DNA]</scope>
    <source>
        <strain evidence="2 3">AJA010-31</strain>
    </source>
</reference>
<evidence type="ECO:0000313" key="2">
    <source>
        <dbReference type="EMBL" id="KAL3776882.1"/>
    </source>
</evidence>
<protein>
    <submittedName>
        <fullName evidence="2">Uncharacterized protein</fullName>
    </submittedName>
</protein>
<gene>
    <name evidence="2" type="ORF">ACHAWO_012097</name>
</gene>
<feature type="signal peptide" evidence="1">
    <location>
        <begin position="1"/>
        <end position="20"/>
    </location>
</feature>
<keyword evidence="3" id="KW-1185">Reference proteome</keyword>
<proteinExistence type="predicted"/>
<organism evidence="2 3">
    <name type="scientific">Cyclotella atomus</name>
    <dbReference type="NCBI Taxonomy" id="382360"/>
    <lineage>
        <taxon>Eukaryota</taxon>
        <taxon>Sar</taxon>
        <taxon>Stramenopiles</taxon>
        <taxon>Ochrophyta</taxon>
        <taxon>Bacillariophyta</taxon>
        <taxon>Coscinodiscophyceae</taxon>
        <taxon>Thalassiosirophycidae</taxon>
        <taxon>Stephanodiscales</taxon>
        <taxon>Stephanodiscaceae</taxon>
        <taxon>Cyclotella</taxon>
    </lineage>
</organism>
<feature type="chain" id="PRO_5044844209" evidence="1">
    <location>
        <begin position="21"/>
        <end position="566"/>
    </location>
</feature>
<evidence type="ECO:0000313" key="3">
    <source>
        <dbReference type="Proteomes" id="UP001530400"/>
    </source>
</evidence>
<sequence>MTNRSLLLLTLSLLLHSTKSSHVVSGTTSRLPMSLSTVINDLEAEGASYVTTAAFLSSASVRTARCAELLTSLFGIAASQDEGDVDIEFGVTTAFGKRLADEHEDSGGSGVAIACPSNTATVSEVCSTVVACGGTVVYVADAVDLSRGEGLFDSFAPAIERLLVSRAKAENEEGSLVKNRPSTLIVVFSQAANDKDVVEQRKLFETNASRMLSSIIQSGGKRATKLEDVFDRIEYLSCNEKDVDMHLCPAGGKVSHPHSPSARDPSEVAESVSNVIAAGLVENLGPMVEMAAKVPVKMAPTRLTSPIDLAAARLLGPVAKKALEDCLSTVCANTGRDGSTVVPEFGSLADAAIHRALSTYDSVAYGKDKSGRFKKSSVAKRIRNDLQENLFTELSDIYEAQVSSLQSSAFEGFKARLNKLRITPNLAYEMNEAAQASLKEFTIAAKKLRAKAALPSQSRWTSLNDQISDVKTKLMDYNVDRLKAARASGQFRPVPRKGVTVGFHWLLPKPFGNDFRQEPWMAHTADDLVYVPKDGLTDVSRGDIRSGDWRKGVVPAVSGSEMLYLK</sequence>
<dbReference type="Proteomes" id="UP001530400">
    <property type="component" value="Unassembled WGS sequence"/>
</dbReference>
<accession>A0ABD3NM13</accession>